<dbReference type="CDD" id="cd06186">
    <property type="entry name" value="NOX_Duox_like_FAD_NADP"/>
    <property type="match status" value="1"/>
</dbReference>
<evidence type="ECO:0000256" key="3">
    <source>
        <dbReference type="ARBA" id="ARBA00022448"/>
    </source>
</evidence>
<feature type="transmembrane region" description="Helical" evidence="10">
    <location>
        <begin position="150"/>
        <end position="168"/>
    </location>
</feature>
<sequence>MPSMRRGIAALGPFTPTPVLALRDSSTGADSGTETEQAAAANTVAPYATALNGVNQPVNLLFKDMLFWTLGILALIVLAVRLSEIVWCKLRQVSAMSTPPERQSYWKTSQLSWMPSLKKHLIYAPLWNKRHNREIQLSKAFSIGTLPSRLHFVILTLYLLSNLVYTLIVDWDQENRYALAAEIRGRSGTLSAVNMVPLIILAGRNNPLILMLKVSFDTYNLLHRWLGRIVVVEAIIHTVAWAYVYVAANGWDGMNRKLLKDSFIASGTAGTIALILLLFLSVSPLRHAFYETFLNVHIILAFIIFAMTWVHCVTAHIGILPQLPMVMAIFVLWFSDRLARMFHLAHNNWSSRGLTEALVEPMPGDSCRVTMYLPRHVDIEPGTHAYLRFMGVNPWESHPFSVAWVEHMPDADKTAIVEKNYTQADIKRGTTACSFIIGAHSGFTRKLYNKACAGGAQSIRIRAAMEGPYAGHHSLDSYGHAVLFAGATGITHQMSHLKPLIEGFNNGTVATRRITLVWIMRDTDALQWVRPWMDEVLRMPNRRDILNVRLFITRPKNAKEIHSPSSTVQMFPGRPDVSTLLKREVEEQVGAMCVTVCGPGALADDVRQAVRECQDFGSVIHFEEESFTW</sequence>
<dbReference type="SFLD" id="SFLDG01168">
    <property type="entry name" value="Ferric_reductase_subgroup_(FRE"/>
    <property type="match status" value="1"/>
</dbReference>
<evidence type="ECO:0000313" key="12">
    <source>
        <dbReference type="EMBL" id="KAK7740611.1"/>
    </source>
</evidence>
<reference evidence="12 13" key="1">
    <citation type="submission" date="2024-02" db="EMBL/GenBank/DDBJ databases">
        <title>De novo assembly and annotation of 12 fungi associated with fruit tree decline syndrome in Ontario, Canada.</title>
        <authorList>
            <person name="Sulman M."/>
            <person name="Ellouze W."/>
            <person name="Ilyukhin E."/>
        </authorList>
    </citation>
    <scope>NUCLEOTIDE SEQUENCE [LARGE SCALE GENOMIC DNA]</scope>
    <source>
        <strain evidence="12 13">M11/M66-122</strain>
    </source>
</reference>
<feature type="transmembrane region" description="Helical" evidence="10">
    <location>
        <begin position="292"/>
        <end position="310"/>
    </location>
</feature>
<evidence type="ECO:0000313" key="13">
    <source>
        <dbReference type="Proteomes" id="UP001320420"/>
    </source>
</evidence>
<dbReference type="Pfam" id="PF08022">
    <property type="entry name" value="FAD_binding_8"/>
    <property type="match status" value="1"/>
</dbReference>
<evidence type="ECO:0000256" key="10">
    <source>
        <dbReference type="SAM" id="Phobius"/>
    </source>
</evidence>
<dbReference type="InterPro" id="IPR051410">
    <property type="entry name" value="Ferric/Cupric_Reductase"/>
</dbReference>
<comment type="similarity">
    <text evidence="2">Belongs to the ferric reductase (FRE) family.</text>
</comment>
<keyword evidence="3" id="KW-0813">Transport</keyword>
<accession>A0AAN9U5Z0</accession>
<feature type="transmembrane region" description="Helical" evidence="10">
    <location>
        <begin position="65"/>
        <end position="87"/>
    </location>
</feature>
<dbReference type="PANTHER" id="PTHR32361:SF12">
    <property type="entry name" value="PUTATIVE (AFU_ORTHOLOGUE AFUA_1G14340)-RELATED"/>
    <property type="match status" value="1"/>
</dbReference>
<dbReference type="EMBL" id="JAKJXP020000168">
    <property type="protein sequence ID" value="KAK7740611.1"/>
    <property type="molecule type" value="Genomic_DNA"/>
</dbReference>
<dbReference type="Pfam" id="PF01794">
    <property type="entry name" value="Ferric_reduct"/>
    <property type="match status" value="1"/>
</dbReference>
<keyword evidence="5" id="KW-0249">Electron transport</keyword>
<keyword evidence="7" id="KW-0560">Oxidoreductase</keyword>
<evidence type="ECO:0000256" key="2">
    <source>
        <dbReference type="ARBA" id="ARBA00006278"/>
    </source>
</evidence>
<name>A0AAN9U5Z0_9PEZI</name>
<feature type="domain" description="FAD-binding FR-type" evidence="11">
    <location>
        <begin position="331"/>
        <end position="475"/>
    </location>
</feature>
<dbReference type="InterPro" id="IPR013121">
    <property type="entry name" value="Fe_red_NAD-bd_6"/>
</dbReference>
<dbReference type="GO" id="GO:0006879">
    <property type="term" value="P:intracellular iron ion homeostasis"/>
    <property type="evidence" value="ECO:0007669"/>
    <property type="project" value="TreeGrafter"/>
</dbReference>
<keyword evidence="13" id="KW-1185">Reference proteome</keyword>
<keyword evidence="9 10" id="KW-0472">Membrane</keyword>
<keyword evidence="8" id="KW-0406">Ion transport</keyword>
<keyword evidence="6 10" id="KW-1133">Transmembrane helix</keyword>
<evidence type="ECO:0000256" key="5">
    <source>
        <dbReference type="ARBA" id="ARBA00022982"/>
    </source>
</evidence>
<evidence type="ECO:0000256" key="8">
    <source>
        <dbReference type="ARBA" id="ARBA00023065"/>
    </source>
</evidence>
<dbReference type="Pfam" id="PF08030">
    <property type="entry name" value="NAD_binding_6"/>
    <property type="match status" value="1"/>
</dbReference>
<evidence type="ECO:0000256" key="4">
    <source>
        <dbReference type="ARBA" id="ARBA00022692"/>
    </source>
</evidence>
<feature type="transmembrane region" description="Helical" evidence="10">
    <location>
        <begin position="225"/>
        <end position="243"/>
    </location>
</feature>
<dbReference type="AlphaFoldDB" id="A0AAN9U5Z0"/>
<evidence type="ECO:0000256" key="7">
    <source>
        <dbReference type="ARBA" id="ARBA00023002"/>
    </source>
</evidence>
<dbReference type="GO" id="GO:0005886">
    <property type="term" value="C:plasma membrane"/>
    <property type="evidence" value="ECO:0007669"/>
    <property type="project" value="TreeGrafter"/>
</dbReference>
<feature type="transmembrane region" description="Helical" evidence="10">
    <location>
        <begin position="263"/>
        <end position="280"/>
    </location>
</feature>
<dbReference type="InterPro" id="IPR013130">
    <property type="entry name" value="Fe3_Rdtase_TM_dom"/>
</dbReference>
<evidence type="ECO:0000256" key="1">
    <source>
        <dbReference type="ARBA" id="ARBA00004141"/>
    </source>
</evidence>
<dbReference type="GO" id="GO:0006826">
    <property type="term" value="P:iron ion transport"/>
    <property type="evidence" value="ECO:0007669"/>
    <property type="project" value="TreeGrafter"/>
</dbReference>
<dbReference type="SFLD" id="SFLDS00052">
    <property type="entry name" value="Ferric_Reductase_Domain"/>
    <property type="match status" value="1"/>
</dbReference>
<dbReference type="PROSITE" id="PS51384">
    <property type="entry name" value="FAD_FR"/>
    <property type="match status" value="1"/>
</dbReference>
<comment type="subcellular location">
    <subcellularLocation>
        <location evidence="1">Membrane</location>
        <topology evidence="1">Multi-pass membrane protein</topology>
    </subcellularLocation>
</comment>
<evidence type="ECO:0000256" key="6">
    <source>
        <dbReference type="ARBA" id="ARBA00022989"/>
    </source>
</evidence>
<dbReference type="InterPro" id="IPR017927">
    <property type="entry name" value="FAD-bd_FR_type"/>
</dbReference>
<organism evidence="12 13">
    <name type="scientific">Diatrype stigma</name>
    <dbReference type="NCBI Taxonomy" id="117547"/>
    <lineage>
        <taxon>Eukaryota</taxon>
        <taxon>Fungi</taxon>
        <taxon>Dikarya</taxon>
        <taxon>Ascomycota</taxon>
        <taxon>Pezizomycotina</taxon>
        <taxon>Sordariomycetes</taxon>
        <taxon>Xylariomycetidae</taxon>
        <taxon>Xylariales</taxon>
        <taxon>Diatrypaceae</taxon>
        <taxon>Diatrype</taxon>
    </lineage>
</organism>
<dbReference type="GO" id="GO:0000293">
    <property type="term" value="F:ferric-chelate reductase activity"/>
    <property type="evidence" value="ECO:0007669"/>
    <property type="project" value="UniProtKB-ARBA"/>
</dbReference>
<dbReference type="InterPro" id="IPR039261">
    <property type="entry name" value="FNR_nucleotide-bd"/>
</dbReference>
<evidence type="ECO:0000259" key="11">
    <source>
        <dbReference type="PROSITE" id="PS51384"/>
    </source>
</evidence>
<dbReference type="SUPFAM" id="SSF52343">
    <property type="entry name" value="Ferredoxin reductase-like, C-terminal NADP-linked domain"/>
    <property type="match status" value="1"/>
</dbReference>
<dbReference type="GO" id="GO:0015677">
    <property type="term" value="P:copper ion import"/>
    <property type="evidence" value="ECO:0007669"/>
    <property type="project" value="TreeGrafter"/>
</dbReference>
<dbReference type="InterPro" id="IPR013112">
    <property type="entry name" value="FAD-bd_8"/>
</dbReference>
<keyword evidence="4 10" id="KW-0812">Transmembrane</keyword>
<dbReference type="Proteomes" id="UP001320420">
    <property type="component" value="Unassembled WGS sequence"/>
</dbReference>
<dbReference type="PANTHER" id="PTHR32361">
    <property type="entry name" value="FERRIC/CUPRIC REDUCTASE TRANSMEMBRANE COMPONENT"/>
    <property type="match status" value="1"/>
</dbReference>
<comment type="caution">
    <text evidence="12">The sequence shown here is derived from an EMBL/GenBank/DDBJ whole genome shotgun (WGS) entry which is preliminary data.</text>
</comment>
<dbReference type="Gene3D" id="3.40.50.80">
    <property type="entry name" value="Nucleotide-binding domain of ferredoxin-NADP reductase (FNR) module"/>
    <property type="match status" value="1"/>
</dbReference>
<gene>
    <name evidence="12" type="ORF">SLS62_011083</name>
</gene>
<evidence type="ECO:0000256" key="9">
    <source>
        <dbReference type="ARBA" id="ARBA00023136"/>
    </source>
</evidence>
<proteinExistence type="inferred from homology"/>
<protein>
    <recommendedName>
        <fullName evidence="11">FAD-binding FR-type domain-containing protein</fullName>
    </recommendedName>
</protein>